<protein>
    <recommendedName>
        <fullName evidence="1">N-acetyltransferase domain-containing protein</fullName>
    </recommendedName>
</protein>
<dbReference type="PROSITE" id="PS51186">
    <property type="entry name" value="GNAT"/>
    <property type="match status" value="1"/>
</dbReference>
<accession>A0ABN3DDJ0</accession>
<feature type="domain" description="N-acetyltransferase" evidence="1">
    <location>
        <begin position="23"/>
        <end position="182"/>
    </location>
</feature>
<sequence length="189" mass="20968">MRPLSSLGELQPLTDGEVSLRRPAVEDAATLLAGTHDPLVREFMQAVFPHPDLASAERWLATVPPRLWDDDVAAYFSVVLDGGRAAGWAELVDMRPEEGVAEASIWLLPEARSLRIAASALRLVCRFGFEQLQLRRIDAYAAADNMPIQVVGAYIGFRRAGFRPRLFRNSRNHALRDAVYATVVPEDLC</sequence>
<dbReference type="RefSeq" id="WP_344634423.1">
    <property type="nucleotide sequence ID" value="NZ_BAAATR010000002.1"/>
</dbReference>
<organism evidence="2 3">
    <name type="scientific">Kitasatospora cystarginea</name>
    <dbReference type="NCBI Taxonomy" id="58350"/>
    <lineage>
        <taxon>Bacteria</taxon>
        <taxon>Bacillati</taxon>
        <taxon>Actinomycetota</taxon>
        <taxon>Actinomycetes</taxon>
        <taxon>Kitasatosporales</taxon>
        <taxon>Streptomycetaceae</taxon>
        <taxon>Kitasatospora</taxon>
    </lineage>
</organism>
<dbReference type="SUPFAM" id="SSF55729">
    <property type="entry name" value="Acyl-CoA N-acyltransferases (Nat)"/>
    <property type="match status" value="1"/>
</dbReference>
<evidence type="ECO:0000313" key="2">
    <source>
        <dbReference type="EMBL" id="GAA2227763.1"/>
    </source>
</evidence>
<reference evidence="2 3" key="1">
    <citation type="journal article" date="2019" name="Int. J. Syst. Evol. Microbiol.">
        <title>The Global Catalogue of Microorganisms (GCM) 10K type strain sequencing project: providing services to taxonomists for standard genome sequencing and annotation.</title>
        <authorList>
            <consortium name="The Broad Institute Genomics Platform"/>
            <consortium name="The Broad Institute Genome Sequencing Center for Infectious Disease"/>
            <person name="Wu L."/>
            <person name="Ma J."/>
        </authorList>
    </citation>
    <scope>NUCLEOTIDE SEQUENCE [LARGE SCALE GENOMIC DNA]</scope>
    <source>
        <strain evidence="2 3">JCM 7356</strain>
    </source>
</reference>
<dbReference type="EMBL" id="BAAATR010000002">
    <property type="protein sequence ID" value="GAA2227763.1"/>
    <property type="molecule type" value="Genomic_DNA"/>
</dbReference>
<evidence type="ECO:0000313" key="3">
    <source>
        <dbReference type="Proteomes" id="UP001500305"/>
    </source>
</evidence>
<dbReference type="PANTHER" id="PTHR43441">
    <property type="entry name" value="RIBOSOMAL-PROTEIN-SERINE ACETYLTRANSFERASE"/>
    <property type="match status" value="1"/>
</dbReference>
<dbReference type="InterPro" id="IPR016181">
    <property type="entry name" value="Acyl_CoA_acyltransferase"/>
</dbReference>
<dbReference type="Gene3D" id="3.40.630.30">
    <property type="match status" value="1"/>
</dbReference>
<dbReference type="InterPro" id="IPR000182">
    <property type="entry name" value="GNAT_dom"/>
</dbReference>
<comment type="caution">
    <text evidence="2">The sequence shown here is derived from an EMBL/GenBank/DDBJ whole genome shotgun (WGS) entry which is preliminary data.</text>
</comment>
<name>A0ABN3DDJ0_9ACTN</name>
<dbReference type="Pfam" id="PF13302">
    <property type="entry name" value="Acetyltransf_3"/>
    <property type="match status" value="1"/>
</dbReference>
<dbReference type="Proteomes" id="UP001500305">
    <property type="component" value="Unassembled WGS sequence"/>
</dbReference>
<proteinExistence type="predicted"/>
<evidence type="ECO:0000259" key="1">
    <source>
        <dbReference type="PROSITE" id="PS51186"/>
    </source>
</evidence>
<dbReference type="InterPro" id="IPR051908">
    <property type="entry name" value="Ribosomal_N-acetyltransferase"/>
</dbReference>
<dbReference type="PANTHER" id="PTHR43441:SF10">
    <property type="entry name" value="ACETYLTRANSFERASE"/>
    <property type="match status" value="1"/>
</dbReference>
<keyword evidence="3" id="KW-1185">Reference proteome</keyword>
<gene>
    <name evidence="2" type="ORF">GCM10010430_04100</name>
</gene>